<evidence type="ECO:0000256" key="6">
    <source>
        <dbReference type="ARBA" id="ARBA00023274"/>
    </source>
</evidence>
<comment type="similarity">
    <text evidence="7">Belongs to the phosphatidylethanolamine-binding protein family. Mitochondrion-specific ribosomal protein mL38 subfamily.</text>
</comment>
<organism evidence="10">
    <name type="scientific">Phallusia mammillata</name>
    <dbReference type="NCBI Taxonomy" id="59560"/>
    <lineage>
        <taxon>Eukaryota</taxon>
        <taxon>Metazoa</taxon>
        <taxon>Chordata</taxon>
        <taxon>Tunicata</taxon>
        <taxon>Ascidiacea</taxon>
        <taxon>Phlebobranchia</taxon>
        <taxon>Ascidiidae</taxon>
        <taxon>Phallusia</taxon>
    </lineage>
</organism>
<keyword evidence="4" id="KW-0175">Coiled coil</keyword>
<dbReference type="GO" id="GO:0005762">
    <property type="term" value="C:mitochondrial large ribosomal subunit"/>
    <property type="evidence" value="ECO:0007669"/>
    <property type="project" value="TreeGrafter"/>
</dbReference>
<dbReference type="SUPFAM" id="SSF49777">
    <property type="entry name" value="PEBP-like"/>
    <property type="match status" value="1"/>
</dbReference>
<name>A0A6F9DKK0_9ASCI</name>
<dbReference type="InterPro" id="IPR036610">
    <property type="entry name" value="PEBP-like_sf"/>
</dbReference>
<evidence type="ECO:0000256" key="4">
    <source>
        <dbReference type="ARBA" id="ARBA00023054"/>
    </source>
</evidence>
<evidence type="ECO:0000256" key="1">
    <source>
        <dbReference type="ARBA" id="ARBA00004173"/>
    </source>
</evidence>
<dbReference type="InterPro" id="IPR035810">
    <property type="entry name" value="PEBP_euk"/>
</dbReference>
<dbReference type="InterPro" id="IPR008914">
    <property type="entry name" value="PEBP"/>
</dbReference>
<keyword evidence="2" id="KW-0809">Transit peptide</keyword>
<comment type="subcellular location">
    <subcellularLocation>
        <location evidence="1">Mitochondrion</location>
    </subcellularLocation>
</comment>
<dbReference type="CDD" id="cd00866">
    <property type="entry name" value="PEBP_euk"/>
    <property type="match status" value="1"/>
</dbReference>
<reference evidence="10" key="1">
    <citation type="submission" date="2020-04" db="EMBL/GenBank/DDBJ databases">
        <authorList>
            <person name="Neveu A P."/>
        </authorList>
    </citation>
    <scope>NUCLEOTIDE SEQUENCE</scope>
    <source>
        <tissue evidence="10">Whole embryo</tissue>
    </source>
</reference>
<dbReference type="FunFam" id="3.90.280.10:FF:000002">
    <property type="entry name" value="39S ribosomal protein L38, mitochondrial"/>
    <property type="match status" value="1"/>
</dbReference>
<protein>
    <recommendedName>
        <fullName evidence="8">Large ribosomal subunit protein mL38</fullName>
    </recommendedName>
    <alternativeName>
        <fullName evidence="9">39S ribosomal protein L38, mitochondrial</fullName>
    </alternativeName>
</protein>
<dbReference type="PANTHER" id="PTHR11362">
    <property type="entry name" value="PHOSPHATIDYLETHANOLAMINE-BINDING PROTEIN"/>
    <property type="match status" value="1"/>
</dbReference>
<evidence type="ECO:0000256" key="5">
    <source>
        <dbReference type="ARBA" id="ARBA00023128"/>
    </source>
</evidence>
<dbReference type="GO" id="GO:0005743">
    <property type="term" value="C:mitochondrial inner membrane"/>
    <property type="evidence" value="ECO:0007669"/>
    <property type="project" value="UniProtKB-ARBA"/>
</dbReference>
<dbReference type="Gene3D" id="3.90.280.10">
    <property type="entry name" value="PEBP-like"/>
    <property type="match status" value="1"/>
</dbReference>
<dbReference type="EMBL" id="LR788112">
    <property type="protein sequence ID" value="CAB3263974.1"/>
    <property type="molecule type" value="mRNA"/>
</dbReference>
<evidence type="ECO:0000256" key="9">
    <source>
        <dbReference type="ARBA" id="ARBA00041206"/>
    </source>
</evidence>
<dbReference type="Pfam" id="PF01161">
    <property type="entry name" value="PBP"/>
    <property type="match status" value="1"/>
</dbReference>
<keyword evidence="3 10" id="KW-0689">Ribosomal protein</keyword>
<keyword evidence="5" id="KW-0496">Mitochondrion</keyword>
<dbReference type="PANTHER" id="PTHR11362:SF133">
    <property type="entry name" value="LARGE RIBOSOMAL SUBUNIT PROTEIN ML38"/>
    <property type="match status" value="1"/>
</dbReference>
<evidence type="ECO:0000256" key="3">
    <source>
        <dbReference type="ARBA" id="ARBA00022980"/>
    </source>
</evidence>
<keyword evidence="6" id="KW-0687">Ribonucleoprotein</keyword>
<evidence type="ECO:0000256" key="8">
    <source>
        <dbReference type="ARBA" id="ARBA00039444"/>
    </source>
</evidence>
<evidence type="ECO:0000256" key="2">
    <source>
        <dbReference type="ARBA" id="ARBA00022946"/>
    </source>
</evidence>
<accession>A0A6F9DKK0</accession>
<gene>
    <name evidence="10" type="primary">Mrpl38</name>
</gene>
<evidence type="ECO:0000313" key="10">
    <source>
        <dbReference type="EMBL" id="CAB3263974.1"/>
    </source>
</evidence>
<dbReference type="AlphaFoldDB" id="A0A6F9DKK0"/>
<evidence type="ECO:0000256" key="7">
    <source>
        <dbReference type="ARBA" id="ARBA00038016"/>
    </source>
</evidence>
<sequence length="438" mass="51637">MSFARDVSLLSEGFGQIWRLHYRYYASGYRISPETLVRKECLENMTDEAKFNEKVTRSMLHKRPSKLRVFEKASVNDILGKKKLPLPNEKYFNTPNIPQYGSYDKYVKHAELVRKEQRESDTHWKTIDKWQKIQNDEPNYTDVGFKLIIPKLTLKEKKECRKVILHLKNNLQKQKDAQKRHKTFCVDTAMEEWERDSQGIKEICTIAKHYNIYRDLFCDKIFYPVVHMDVEYEATDYVSPVYYGNSLSPSAAASPPNIMFDSNPDSLWTLILVNPDGNLESTTSEYVHWFIGNIKGNEVASGDVVVDYLQPLPMRGTGYHRMIFVLYKQKEKINYDKWQKDSPCLLLRDRWFQTKDFFDEFQSQLTPASIRFFQSKWDESVLETFHNKLNMAEPVYEFVPQEYEKLGVLKPYPHRKTLTWLKKFMPSEPLYPGGGTLT</sequence>
<proteinExistence type="evidence at transcript level"/>